<evidence type="ECO:0000256" key="1">
    <source>
        <dbReference type="SAM" id="MobiDB-lite"/>
    </source>
</evidence>
<accession>B7PV00</accession>
<reference evidence="2 4" key="1">
    <citation type="submission" date="2008-03" db="EMBL/GenBank/DDBJ databases">
        <title>Annotation of Ixodes scapularis.</title>
        <authorList>
            <consortium name="Ixodes scapularis Genome Project Consortium"/>
            <person name="Caler E."/>
            <person name="Hannick L.I."/>
            <person name="Bidwell S."/>
            <person name="Joardar V."/>
            <person name="Thiagarajan M."/>
            <person name="Amedeo P."/>
            <person name="Galinsky K.J."/>
            <person name="Schobel S."/>
            <person name="Inman J."/>
            <person name="Hostetler J."/>
            <person name="Miller J."/>
            <person name="Hammond M."/>
            <person name="Megy K."/>
            <person name="Lawson D."/>
            <person name="Kodira C."/>
            <person name="Sutton G."/>
            <person name="Meyer J."/>
            <person name="Hill C.A."/>
            <person name="Birren B."/>
            <person name="Nene V."/>
            <person name="Collins F."/>
            <person name="Alarcon-Chaidez F."/>
            <person name="Wikel S."/>
            <person name="Strausberg R."/>
        </authorList>
    </citation>
    <scope>NUCLEOTIDE SEQUENCE [LARGE SCALE GENOMIC DNA]</scope>
    <source>
        <strain evidence="4">Wikel</strain>
        <strain evidence="2">Wikel colony</strain>
    </source>
</reference>
<dbReference type="AlphaFoldDB" id="B7PV00"/>
<dbReference type="EMBL" id="ABJB011090882">
    <property type="status" value="NOT_ANNOTATED_CDS"/>
    <property type="molecule type" value="Genomic_DNA"/>
</dbReference>
<dbReference type="VEuPathDB" id="VectorBase:ISCI007755"/>
<reference evidence="3" key="2">
    <citation type="submission" date="2020-05" db="UniProtKB">
        <authorList>
            <consortium name="EnsemblMetazoa"/>
        </authorList>
    </citation>
    <scope>IDENTIFICATION</scope>
    <source>
        <strain evidence="3">wikel</strain>
    </source>
</reference>
<evidence type="ECO:0000313" key="3">
    <source>
        <dbReference type="EnsemblMetazoa" id="ISCW007755-PA"/>
    </source>
</evidence>
<sequence>MGGRAALETGVRAVRDEERAGTTAEEQALNDSAEHRTEPAPGKTAATQQAPNGSAEHKTEPAPGKTRHLRYT</sequence>
<dbReference type="EMBL" id="ABJB010996511">
    <property type="status" value="NOT_ANNOTATED_CDS"/>
    <property type="molecule type" value="Genomic_DNA"/>
</dbReference>
<dbReference type="EMBL" id="ABJB010981292">
    <property type="status" value="NOT_ANNOTATED_CDS"/>
    <property type="molecule type" value="Genomic_DNA"/>
</dbReference>
<feature type="region of interest" description="Disordered" evidence="1">
    <location>
        <begin position="1"/>
        <end position="72"/>
    </location>
</feature>
<dbReference type="EMBL" id="DS796482">
    <property type="protein sequence ID" value="EEC10422.1"/>
    <property type="molecule type" value="Genomic_DNA"/>
</dbReference>
<evidence type="ECO:0000313" key="4">
    <source>
        <dbReference type="Proteomes" id="UP000001555"/>
    </source>
</evidence>
<name>B7PV00_IXOSC</name>
<gene>
    <name evidence="2" type="ORF">IscW_ISCW007755</name>
</gene>
<dbReference type="InParanoid" id="B7PV00"/>
<dbReference type="VEuPathDB" id="VectorBase:ISCW007755"/>
<dbReference type="Proteomes" id="UP000001555">
    <property type="component" value="Unassembled WGS sequence"/>
</dbReference>
<organism>
    <name type="scientific">Ixodes scapularis</name>
    <name type="common">Black-legged tick</name>
    <name type="synonym">Deer tick</name>
    <dbReference type="NCBI Taxonomy" id="6945"/>
    <lineage>
        <taxon>Eukaryota</taxon>
        <taxon>Metazoa</taxon>
        <taxon>Ecdysozoa</taxon>
        <taxon>Arthropoda</taxon>
        <taxon>Chelicerata</taxon>
        <taxon>Arachnida</taxon>
        <taxon>Acari</taxon>
        <taxon>Parasitiformes</taxon>
        <taxon>Ixodida</taxon>
        <taxon>Ixodoidea</taxon>
        <taxon>Ixodidae</taxon>
        <taxon>Ixodinae</taxon>
        <taxon>Ixodes</taxon>
    </lineage>
</organism>
<proteinExistence type="predicted"/>
<dbReference type="EnsemblMetazoa" id="ISCW007755-RA">
    <property type="protein sequence ID" value="ISCW007755-PA"/>
    <property type="gene ID" value="ISCW007755"/>
</dbReference>
<dbReference type="HOGENOM" id="CLU_2725016_0_0_1"/>
<keyword evidence="4" id="KW-1185">Reference proteome</keyword>
<evidence type="ECO:0000313" key="2">
    <source>
        <dbReference type="EMBL" id="EEC10422.1"/>
    </source>
</evidence>
<protein>
    <submittedName>
        <fullName evidence="2 3">Uncharacterized protein</fullName>
    </submittedName>
</protein>
<dbReference type="PaxDb" id="6945-B7PV00"/>